<dbReference type="Proteomes" id="UP000056750">
    <property type="component" value="Chromosome"/>
</dbReference>
<dbReference type="PANTHER" id="PTHR43861">
    <property type="entry name" value="TRANS-ACONITATE 2-METHYLTRANSFERASE-RELATED"/>
    <property type="match status" value="1"/>
</dbReference>
<evidence type="ECO:0000313" key="4">
    <source>
        <dbReference type="Proteomes" id="UP001170717"/>
    </source>
</evidence>
<evidence type="ECO:0000313" key="3">
    <source>
        <dbReference type="Proteomes" id="UP000056750"/>
    </source>
</evidence>
<keyword evidence="2" id="KW-0489">Methyltransferase</keyword>
<dbReference type="RefSeq" id="WP_057793337.1">
    <property type="nucleotide sequence ID" value="NZ_CANLMS010000002.1"/>
</dbReference>
<evidence type="ECO:0000313" key="2">
    <source>
        <dbReference type="EMBL" id="MDO6579102.1"/>
    </source>
</evidence>
<dbReference type="CDD" id="cd02440">
    <property type="entry name" value="AdoMet_MTases"/>
    <property type="match status" value="1"/>
</dbReference>
<reference evidence="2" key="2">
    <citation type="submission" date="2023-07" db="EMBL/GenBank/DDBJ databases">
        <title>Genome content predicts the carbon catabolic preferences of heterotrophic bacteria.</title>
        <authorList>
            <person name="Gralka M."/>
        </authorList>
    </citation>
    <scope>NUCLEOTIDE SEQUENCE</scope>
    <source>
        <strain evidence="2">F2M12</strain>
    </source>
</reference>
<dbReference type="EMBL" id="CP013926">
    <property type="protein sequence ID" value="AMJ74456.1"/>
    <property type="molecule type" value="Genomic_DNA"/>
</dbReference>
<dbReference type="EMBL" id="JAUOQI010000015">
    <property type="protein sequence ID" value="MDO6579102.1"/>
    <property type="molecule type" value="Genomic_DNA"/>
</dbReference>
<dbReference type="EC" id="2.1.1.-" evidence="2"/>
<reference evidence="1 3" key="1">
    <citation type="submission" date="2015-12" db="EMBL/GenBank/DDBJ databases">
        <title>Intraspecies pangenome expansion in the marine bacterium Alteromonas.</title>
        <authorList>
            <person name="Lopez-Perez M."/>
            <person name="Rodriguez-Valera F."/>
        </authorList>
    </citation>
    <scope>NUCLEOTIDE SEQUENCE [LARGE SCALE GENOMIC DNA]</scope>
    <source>
        <strain evidence="1 3">LMG 21861</strain>
    </source>
</reference>
<evidence type="ECO:0000313" key="1">
    <source>
        <dbReference type="EMBL" id="AMJ74456.1"/>
    </source>
</evidence>
<protein>
    <submittedName>
        <fullName evidence="2">Class I SAM-dependent methyltransferase</fullName>
        <ecNumber evidence="2">2.1.1.-</ecNumber>
    </submittedName>
</protein>
<dbReference type="AlphaFoldDB" id="A0AAW7Z6F0"/>
<accession>A0AAW7Z6F0</accession>
<keyword evidence="2" id="KW-0808">Transferase</keyword>
<dbReference type="GO" id="GO:0032259">
    <property type="term" value="P:methylation"/>
    <property type="evidence" value="ECO:0007669"/>
    <property type="project" value="UniProtKB-KW"/>
</dbReference>
<gene>
    <name evidence="1" type="ORF">AVL57_11060</name>
    <name evidence="2" type="ORF">Q4527_16995</name>
</gene>
<proteinExistence type="predicted"/>
<dbReference type="Pfam" id="PF13489">
    <property type="entry name" value="Methyltransf_23"/>
    <property type="match status" value="1"/>
</dbReference>
<dbReference type="GO" id="GO:0008168">
    <property type="term" value="F:methyltransferase activity"/>
    <property type="evidence" value="ECO:0007669"/>
    <property type="project" value="UniProtKB-KW"/>
</dbReference>
<name>A0AAW7Z6F0_9ALTE</name>
<keyword evidence="3" id="KW-1185">Reference proteome</keyword>
<sequence length="424" mass="47883">MLSERFKNDNVARLTLKEAQLAARNEYLSQVALGKYQFESVLCECGSNDLEILAKKDRYAIPITTQICKSCGQVFSSPRLNQTSTSDFYANLYRKLYVGAAAADEQFFNRQVRHGNRILRYLSDVIKPNRGSVLEIGCGAGGILKPLEEAGYSCIGVDLGDTYLDMGRQFGLTLHCMSSQQLYETTKEKFNLVILSHVFEHFLDIEKELNTISSLLAKNGLLYIEVPGLFNLRNTYDSDFLKYLQNAHNYHFNLALLKRVLGKYGFSFVKGNENVQAVFKKSDNSVPCTDNQYPSIRAYLDDLESNRECYVKQQSENAELAIRQRFSELDLTLSAFPDKSVSLYGTGLHTKQLLSYITQAKKLKNIISPDAAEHGNTMGNLPIIALEEQIPKAIVISSNSYQETIFRRINHLESSGVEIICLYK</sequence>
<dbReference type="Gene3D" id="3.40.50.150">
    <property type="entry name" value="Vaccinia Virus protein VP39"/>
    <property type="match status" value="1"/>
</dbReference>
<dbReference type="SUPFAM" id="SSF53335">
    <property type="entry name" value="S-adenosyl-L-methionine-dependent methyltransferases"/>
    <property type="match status" value="1"/>
</dbReference>
<dbReference type="InterPro" id="IPR029063">
    <property type="entry name" value="SAM-dependent_MTases_sf"/>
</dbReference>
<dbReference type="KEGG" id="asq:AVL57_11060"/>
<organism evidence="2 4">
    <name type="scientific">Alteromonas stellipolaris</name>
    <dbReference type="NCBI Taxonomy" id="233316"/>
    <lineage>
        <taxon>Bacteria</taxon>
        <taxon>Pseudomonadati</taxon>
        <taxon>Pseudomonadota</taxon>
        <taxon>Gammaproteobacteria</taxon>
        <taxon>Alteromonadales</taxon>
        <taxon>Alteromonadaceae</taxon>
        <taxon>Alteromonas/Salinimonas group</taxon>
        <taxon>Alteromonas</taxon>
    </lineage>
</organism>
<dbReference type="Proteomes" id="UP001170717">
    <property type="component" value="Unassembled WGS sequence"/>
</dbReference>